<dbReference type="RefSeq" id="WP_184988594.1">
    <property type="nucleotide sequence ID" value="NZ_JACHNE010000001.1"/>
</dbReference>
<gene>
    <name evidence="1" type="ORF">HDA41_005688</name>
</gene>
<evidence type="ECO:0000313" key="2">
    <source>
        <dbReference type="Proteomes" id="UP000590647"/>
    </source>
</evidence>
<dbReference type="EMBL" id="JACHNE010000001">
    <property type="protein sequence ID" value="MBB5797724.1"/>
    <property type="molecule type" value="Genomic_DNA"/>
</dbReference>
<dbReference type="InterPro" id="IPR042001">
    <property type="entry name" value="Sortase_F"/>
</dbReference>
<protein>
    <submittedName>
        <fullName evidence="1">Uncharacterized protein</fullName>
    </submittedName>
</protein>
<proteinExistence type="predicted"/>
<sequence>MGATVEVTGADGRIRAYQITACRGCRRQQLPAGLCSGHGPHRLALVTCGGAYDEAAGAYEGNLVLYGTPVTARPGP</sequence>
<dbReference type="CDD" id="cd05829">
    <property type="entry name" value="Sortase_F"/>
    <property type="match status" value="1"/>
</dbReference>
<evidence type="ECO:0000313" key="1">
    <source>
        <dbReference type="EMBL" id="MBB5797724.1"/>
    </source>
</evidence>
<comment type="caution">
    <text evidence="1">The sequence shown here is derived from an EMBL/GenBank/DDBJ whole genome shotgun (WGS) entry which is preliminary data.</text>
</comment>
<dbReference type="AlphaFoldDB" id="A0A7W9H9C5"/>
<organism evidence="1 2">
    <name type="scientific">Streptomyces caelestis</name>
    <dbReference type="NCBI Taxonomy" id="36816"/>
    <lineage>
        <taxon>Bacteria</taxon>
        <taxon>Bacillati</taxon>
        <taxon>Actinomycetota</taxon>
        <taxon>Actinomycetes</taxon>
        <taxon>Kitasatosporales</taxon>
        <taxon>Streptomycetaceae</taxon>
        <taxon>Streptomyces</taxon>
    </lineage>
</organism>
<name>A0A7W9H9C5_9ACTN</name>
<reference evidence="1 2" key="1">
    <citation type="submission" date="2020-08" db="EMBL/GenBank/DDBJ databases">
        <title>Sequencing the genomes of 1000 actinobacteria strains.</title>
        <authorList>
            <person name="Klenk H.-P."/>
        </authorList>
    </citation>
    <scope>NUCLEOTIDE SEQUENCE [LARGE SCALE GENOMIC DNA]</scope>
    <source>
        <strain evidence="1 2">DSM 40084</strain>
    </source>
</reference>
<accession>A0A7W9H9C5</accession>
<dbReference type="Proteomes" id="UP000590647">
    <property type="component" value="Unassembled WGS sequence"/>
</dbReference>
<keyword evidence="2" id="KW-1185">Reference proteome</keyword>